<evidence type="ECO:0000256" key="1">
    <source>
        <dbReference type="ARBA" id="ARBA00012417"/>
    </source>
</evidence>
<dbReference type="EMBL" id="BAABHJ010000017">
    <property type="protein sequence ID" value="GAA4611486.1"/>
    <property type="molecule type" value="Genomic_DNA"/>
</dbReference>
<dbReference type="SMART" id="SM00482">
    <property type="entry name" value="POLAc"/>
    <property type="match status" value="1"/>
</dbReference>
<proteinExistence type="predicted"/>
<protein>
    <recommendedName>
        <fullName evidence="1">DNA-directed DNA polymerase</fullName>
        <ecNumber evidence="1">2.7.7.7</ecNumber>
    </recommendedName>
</protein>
<dbReference type="PANTHER" id="PTHR10133">
    <property type="entry name" value="DNA POLYMERASE I"/>
    <property type="match status" value="1"/>
</dbReference>
<dbReference type="InterPro" id="IPR002298">
    <property type="entry name" value="DNA_polymerase_A"/>
</dbReference>
<evidence type="ECO:0000313" key="6">
    <source>
        <dbReference type="EMBL" id="GAA4611486.1"/>
    </source>
</evidence>
<evidence type="ECO:0000313" key="7">
    <source>
        <dbReference type="Proteomes" id="UP001500212"/>
    </source>
</evidence>
<dbReference type="PANTHER" id="PTHR10133:SF27">
    <property type="entry name" value="DNA POLYMERASE NU"/>
    <property type="match status" value="1"/>
</dbReference>
<name>A0ABP8TR52_9ACTN</name>
<dbReference type="Gene3D" id="3.30.70.370">
    <property type="match status" value="1"/>
</dbReference>
<feature type="compositionally biased region" description="Low complexity" evidence="4">
    <location>
        <begin position="57"/>
        <end position="71"/>
    </location>
</feature>
<keyword evidence="7" id="KW-1185">Reference proteome</keyword>
<dbReference type="InterPro" id="IPR001098">
    <property type="entry name" value="DNA-dir_DNA_pol_A_palm_dom"/>
</dbReference>
<comment type="catalytic activity">
    <reaction evidence="3">
        <text>DNA(n) + a 2'-deoxyribonucleoside 5'-triphosphate = DNA(n+1) + diphosphate</text>
        <dbReference type="Rhea" id="RHEA:22508"/>
        <dbReference type="Rhea" id="RHEA-COMP:17339"/>
        <dbReference type="Rhea" id="RHEA-COMP:17340"/>
        <dbReference type="ChEBI" id="CHEBI:33019"/>
        <dbReference type="ChEBI" id="CHEBI:61560"/>
        <dbReference type="ChEBI" id="CHEBI:173112"/>
        <dbReference type="EC" id="2.7.7.7"/>
    </reaction>
</comment>
<dbReference type="EC" id="2.7.7.7" evidence="1"/>
<keyword evidence="2" id="KW-0235">DNA replication</keyword>
<dbReference type="InterPro" id="IPR043502">
    <property type="entry name" value="DNA/RNA_pol_sf"/>
</dbReference>
<dbReference type="Gene3D" id="1.10.150.20">
    <property type="entry name" value="5' to 3' exonuclease, C-terminal subdomain"/>
    <property type="match status" value="1"/>
</dbReference>
<sequence>MRIAVGAVGDGGVLRPVAEDGTPTGPAEPVTDLVSAIARREAAWSRPGGAPGDARGDAAVRPGGARGDAAARTGGVRWVWSSTADLYPRLLRAGVRVARCHDLELTETLLLGHAGHFGEPRSVAAALARLHGRPVPDDPVVAHDLPTLFDEGPSDDVEAVVAVHAEQQRRIAEAGLRMLAAAESAGALVAAEMGHDGLPWRPDVHDALLTDLMGPRPAPGLRPRGLQHLADRIGEALGRRINPDSPSQIVKAFAQEGVRIPSTRSHVLRQVEHPAARLLLEYKELARLYVAHGWSWLDTWVRDGRFRPEYVVGGVVSGRWATNGGGALQIPKVLRRAVVADPGWSLVVADAAQLEPRVLAALAGDEAFAAAAGESDLYSALAGVFGGARDKAKIALLSAMYGGTSGEAPQLLAVMRRRFPAAYDYVEAAARAGESGRVVRSRLGRTCPPPSQEWRDLAVQDGGGSAVRSRGRFTRNFVVQASAADWALVLLAALRRRLTALGSGDAAPRLVFFQHDEVIVHAPRELTEAVTAAIRESATEARRLVFGDTPVRFPMEAVAVECYADAK</sequence>
<organism evidence="6 7">
    <name type="scientific">Actinoallomurus liliacearum</name>
    <dbReference type="NCBI Taxonomy" id="1080073"/>
    <lineage>
        <taxon>Bacteria</taxon>
        <taxon>Bacillati</taxon>
        <taxon>Actinomycetota</taxon>
        <taxon>Actinomycetes</taxon>
        <taxon>Streptosporangiales</taxon>
        <taxon>Thermomonosporaceae</taxon>
        <taxon>Actinoallomurus</taxon>
    </lineage>
</organism>
<comment type="caution">
    <text evidence="6">The sequence shown here is derived from an EMBL/GenBank/DDBJ whole genome shotgun (WGS) entry which is preliminary data.</text>
</comment>
<feature type="domain" description="DNA-directed DNA polymerase family A palm" evidence="5">
    <location>
        <begin position="331"/>
        <end position="526"/>
    </location>
</feature>
<evidence type="ECO:0000256" key="3">
    <source>
        <dbReference type="ARBA" id="ARBA00049244"/>
    </source>
</evidence>
<dbReference type="RefSeq" id="WP_345358675.1">
    <property type="nucleotide sequence ID" value="NZ_BAABHJ010000017.1"/>
</dbReference>
<evidence type="ECO:0000259" key="5">
    <source>
        <dbReference type="SMART" id="SM00482"/>
    </source>
</evidence>
<dbReference type="Pfam" id="PF00476">
    <property type="entry name" value="DNA_pol_A"/>
    <property type="match status" value="1"/>
</dbReference>
<evidence type="ECO:0000256" key="2">
    <source>
        <dbReference type="ARBA" id="ARBA00022705"/>
    </source>
</evidence>
<accession>A0ABP8TR52</accession>
<dbReference type="GO" id="GO:0004527">
    <property type="term" value="F:exonuclease activity"/>
    <property type="evidence" value="ECO:0007669"/>
    <property type="project" value="UniProtKB-KW"/>
</dbReference>
<dbReference type="NCBIfam" id="NF011538">
    <property type="entry name" value="PRK14975.1-1"/>
    <property type="match status" value="1"/>
</dbReference>
<reference evidence="7" key="1">
    <citation type="journal article" date="2019" name="Int. J. Syst. Evol. Microbiol.">
        <title>The Global Catalogue of Microorganisms (GCM) 10K type strain sequencing project: providing services to taxonomists for standard genome sequencing and annotation.</title>
        <authorList>
            <consortium name="The Broad Institute Genomics Platform"/>
            <consortium name="The Broad Institute Genome Sequencing Center for Infectious Disease"/>
            <person name="Wu L."/>
            <person name="Ma J."/>
        </authorList>
    </citation>
    <scope>NUCLEOTIDE SEQUENCE [LARGE SCALE GENOMIC DNA]</scope>
    <source>
        <strain evidence="7">JCM 17938</strain>
    </source>
</reference>
<feature type="region of interest" description="Disordered" evidence="4">
    <location>
        <begin position="44"/>
        <end position="71"/>
    </location>
</feature>
<gene>
    <name evidence="6" type="ORF">GCM10023195_48650</name>
</gene>
<keyword evidence="6" id="KW-0378">Hydrolase</keyword>
<keyword evidence="6" id="KW-0540">Nuclease</keyword>
<dbReference type="SUPFAM" id="SSF56672">
    <property type="entry name" value="DNA/RNA polymerases"/>
    <property type="match status" value="1"/>
</dbReference>
<evidence type="ECO:0000256" key="4">
    <source>
        <dbReference type="SAM" id="MobiDB-lite"/>
    </source>
</evidence>
<dbReference type="CDD" id="cd06444">
    <property type="entry name" value="DNA_pol_A"/>
    <property type="match status" value="1"/>
</dbReference>
<keyword evidence="6" id="KW-0269">Exonuclease</keyword>
<dbReference type="Proteomes" id="UP001500212">
    <property type="component" value="Unassembled WGS sequence"/>
</dbReference>